<name>A0ACB9P1F3_9MYRT</name>
<accession>A0ACB9P1F3</accession>
<proteinExistence type="predicted"/>
<sequence>MMTCLVVAMVLVLGVAVCATVGQGSEGLTCRGTFFSSLVQLIPCRAAVSSFSPIPPGYACCNAVKYLGQTTY</sequence>
<keyword evidence="2" id="KW-1185">Reference proteome</keyword>
<organism evidence="1 2">
    <name type="scientific">Melastoma candidum</name>
    <dbReference type="NCBI Taxonomy" id="119954"/>
    <lineage>
        <taxon>Eukaryota</taxon>
        <taxon>Viridiplantae</taxon>
        <taxon>Streptophyta</taxon>
        <taxon>Embryophyta</taxon>
        <taxon>Tracheophyta</taxon>
        <taxon>Spermatophyta</taxon>
        <taxon>Magnoliopsida</taxon>
        <taxon>eudicotyledons</taxon>
        <taxon>Gunneridae</taxon>
        <taxon>Pentapetalae</taxon>
        <taxon>rosids</taxon>
        <taxon>malvids</taxon>
        <taxon>Myrtales</taxon>
        <taxon>Melastomataceae</taxon>
        <taxon>Melastomatoideae</taxon>
        <taxon>Melastomateae</taxon>
        <taxon>Melastoma</taxon>
    </lineage>
</organism>
<comment type="caution">
    <text evidence="1">The sequence shown here is derived from an EMBL/GenBank/DDBJ whole genome shotgun (WGS) entry which is preliminary data.</text>
</comment>
<reference evidence="2" key="1">
    <citation type="journal article" date="2023" name="Front. Plant Sci.">
        <title>Chromosomal-level genome assembly of Melastoma candidum provides insights into trichome evolution.</title>
        <authorList>
            <person name="Zhong Y."/>
            <person name="Wu W."/>
            <person name="Sun C."/>
            <person name="Zou P."/>
            <person name="Liu Y."/>
            <person name="Dai S."/>
            <person name="Zhou R."/>
        </authorList>
    </citation>
    <scope>NUCLEOTIDE SEQUENCE [LARGE SCALE GENOMIC DNA]</scope>
</reference>
<gene>
    <name evidence="1" type="ORF">MLD38_027190</name>
</gene>
<evidence type="ECO:0000313" key="1">
    <source>
        <dbReference type="EMBL" id="KAI4342578.1"/>
    </source>
</evidence>
<dbReference type="EMBL" id="CM042886">
    <property type="protein sequence ID" value="KAI4342578.1"/>
    <property type="molecule type" value="Genomic_DNA"/>
</dbReference>
<evidence type="ECO:0000313" key="2">
    <source>
        <dbReference type="Proteomes" id="UP001057402"/>
    </source>
</evidence>
<protein>
    <submittedName>
        <fullName evidence="1">Uncharacterized protein</fullName>
    </submittedName>
</protein>
<dbReference type="Proteomes" id="UP001057402">
    <property type="component" value="Chromosome 7"/>
</dbReference>